<feature type="domain" description="Nucleolar complex-associated protein 3 N-terminal" evidence="8">
    <location>
        <begin position="88"/>
        <end position="210"/>
    </location>
</feature>
<feature type="coiled-coil region" evidence="5">
    <location>
        <begin position="334"/>
        <end position="361"/>
    </location>
</feature>
<feature type="compositionally biased region" description="Basic residues" evidence="6">
    <location>
        <begin position="11"/>
        <end position="24"/>
    </location>
</feature>
<dbReference type="InterPro" id="IPR016024">
    <property type="entry name" value="ARM-type_fold"/>
</dbReference>
<evidence type="ECO:0008006" key="10">
    <source>
        <dbReference type="Google" id="ProtNLM"/>
    </source>
</evidence>
<feature type="compositionally biased region" description="Polar residues" evidence="6">
    <location>
        <begin position="64"/>
        <end position="77"/>
    </location>
</feature>
<dbReference type="GO" id="GO:0005730">
    <property type="term" value="C:nucleolus"/>
    <property type="evidence" value="ECO:0007669"/>
    <property type="project" value="UniProtKB-SubCell"/>
</dbReference>
<feature type="region of interest" description="Disordered" evidence="6">
    <location>
        <begin position="1"/>
        <end position="77"/>
    </location>
</feature>
<feature type="compositionally biased region" description="Basic and acidic residues" evidence="6">
    <location>
        <begin position="50"/>
        <end position="63"/>
    </location>
</feature>
<dbReference type="Proteomes" id="UP000836788">
    <property type="component" value="Chromosome 2"/>
</dbReference>
<keyword evidence="4" id="KW-0539">Nucleus</keyword>
<dbReference type="GO" id="GO:0006270">
    <property type="term" value="P:DNA replication initiation"/>
    <property type="evidence" value="ECO:0007669"/>
    <property type="project" value="TreeGrafter"/>
</dbReference>
<name>A0A8J9TPD8_PHATR</name>
<evidence type="ECO:0000313" key="9">
    <source>
        <dbReference type="EMBL" id="CAG9285197.1"/>
    </source>
</evidence>
<dbReference type="Pfam" id="PF07540">
    <property type="entry name" value="NOC3p"/>
    <property type="match status" value="1"/>
</dbReference>
<gene>
    <name evidence="9" type="ORF">PTTT1_LOCUS28278</name>
</gene>
<dbReference type="SUPFAM" id="SSF48371">
    <property type="entry name" value="ARM repeat"/>
    <property type="match status" value="1"/>
</dbReference>
<feature type="domain" description="CCAAT-binding factor" evidence="7">
    <location>
        <begin position="442"/>
        <end position="594"/>
    </location>
</feature>
<evidence type="ECO:0000259" key="7">
    <source>
        <dbReference type="Pfam" id="PF03914"/>
    </source>
</evidence>
<comment type="similarity">
    <text evidence="2">Belongs to the CBF/MAK21 family.</text>
</comment>
<evidence type="ECO:0000259" key="8">
    <source>
        <dbReference type="Pfam" id="PF07540"/>
    </source>
</evidence>
<feature type="compositionally biased region" description="Basic and acidic residues" evidence="6">
    <location>
        <begin position="25"/>
        <end position="43"/>
    </location>
</feature>
<evidence type="ECO:0000256" key="1">
    <source>
        <dbReference type="ARBA" id="ARBA00004604"/>
    </source>
</evidence>
<dbReference type="InterPro" id="IPR016903">
    <property type="entry name" value="Nucleolar_cplx-assoc_3"/>
</dbReference>
<dbReference type="PANTHER" id="PTHR14428">
    <property type="entry name" value="NUCLEOLAR COMPLEX PROTEIN 3"/>
    <property type="match status" value="1"/>
</dbReference>
<evidence type="ECO:0000256" key="2">
    <source>
        <dbReference type="ARBA" id="ARBA00007797"/>
    </source>
</evidence>
<dbReference type="Pfam" id="PF03914">
    <property type="entry name" value="CBF"/>
    <property type="match status" value="1"/>
</dbReference>
<feature type="compositionally biased region" description="Polar residues" evidence="6">
    <location>
        <begin position="1"/>
        <end position="10"/>
    </location>
</feature>
<dbReference type="InterPro" id="IPR011501">
    <property type="entry name" value="Noc3_N"/>
</dbReference>
<keyword evidence="3 5" id="KW-0175">Coiled coil</keyword>
<dbReference type="EMBL" id="OU594943">
    <property type="protein sequence ID" value="CAG9285197.1"/>
    <property type="molecule type" value="Genomic_DNA"/>
</dbReference>
<evidence type="ECO:0000256" key="3">
    <source>
        <dbReference type="ARBA" id="ARBA00023054"/>
    </source>
</evidence>
<proteinExistence type="inferred from homology"/>
<evidence type="ECO:0000256" key="4">
    <source>
        <dbReference type="ARBA" id="ARBA00023242"/>
    </source>
</evidence>
<accession>A0A8J9TPD8</accession>
<dbReference type="InterPro" id="IPR005612">
    <property type="entry name" value="CCAAT-binding_factor"/>
</dbReference>
<evidence type="ECO:0000256" key="5">
    <source>
        <dbReference type="SAM" id="Coils"/>
    </source>
</evidence>
<protein>
    <recommendedName>
        <fullName evidence="10">Nucleolar complex protein 3 homolog</fullName>
    </recommendedName>
</protein>
<reference evidence="9" key="1">
    <citation type="submission" date="2022-02" db="EMBL/GenBank/DDBJ databases">
        <authorList>
            <person name="Giguere J D."/>
        </authorList>
    </citation>
    <scope>NUCLEOTIDE SEQUENCE</scope>
    <source>
        <strain evidence="9">CCAP 1055/1</strain>
    </source>
</reference>
<dbReference type="AlphaFoldDB" id="A0A8J9TPD8"/>
<comment type="subcellular location">
    <subcellularLocation>
        <location evidence="1">Nucleus</location>
        <location evidence="1">Nucleolus</location>
    </subcellularLocation>
</comment>
<evidence type="ECO:0000256" key="6">
    <source>
        <dbReference type="SAM" id="MobiDB-lite"/>
    </source>
</evidence>
<organism evidence="9">
    <name type="scientific">Phaeodactylum tricornutum</name>
    <name type="common">Diatom</name>
    <dbReference type="NCBI Taxonomy" id="2850"/>
    <lineage>
        <taxon>Eukaryota</taxon>
        <taxon>Sar</taxon>
        <taxon>Stramenopiles</taxon>
        <taxon>Ochrophyta</taxon>
        <taxon>Bacillariophyta</taxon>
        <taxon>Bacillariophyceae</taxon>
        <taxon>Bacillariophycidae</taxon>
        <taxon>Naviculales</taxon>
        <taxon>Phaeodactylaceae</taxon>
        <taxon>Phaeodactylum</taxon>
    </lineage>
</organism>
<sequence length="671" mass="75343">MGAAAKNTSSRSHHPKKQRVSAKHTAHDQPPRMAPTEKLEQGRHQHQHHPIVEHDDDLSHATSDRNTGTSLSETTKATRTVSETCDYIAELSEAILEQPDKAFISSEIPNPANPRYPKQGPSKMKQLLVLANASVVPRHNNHNTDNDDPSSHSAYTSQLATMSLLAIFRDILPSYRIKLPTTQQAAVKVSKETKVLWDYERALLQSYQEYLQILEHCWDATRTAPHPSQLGVTSILSLCELLKSAFHFNFRSNLLTVVSRHTNHPSTVVGDACCAAIAYVFAHDAQGEVALEATRLLAKFVKDRAFKIRPSVLRTFTSLPLRVHVDEAQAAKLAAAANAKKRKKDKELAEIDAELKESDAKVDKIILARCQSETLQHVTLTYFRILKHDNLQAAHVETLLPAALEGLAKFAHLINIDTVMDLLGVLKDLLKKMNALPLEAALNCILTAFQTLQGPGKEMNIDVKEYIVPLYTQLPRLVGDVNCRRHLPTVLLCLNAAFIKRREYSTIRVSAFWKQILTVSLHVPPHTAVPLIAFGRQLLQRYPVTHQMLENEQDVITSGEYTPDVEDPEHSNPLATSAWELALAKFHVHLSVVQQAQSTATLKLPNLPTESPERLYQELIRAEDELFFSFQRVRKKHPLTPPKHDGSKKRKQYRFLTPRATESFLLKANAL</sequence>
<dbReference type="GO" id="GO:0003682">
    <property type="term" value="F:chromatin binding"/>
    <property type="evidence" value="ECO:0007669"/>
    <property type="project" value="TreeGrafter"/>
</dbReference>
<dbReference type="PANTHER" id="PTHR14428:SF5">
    <property type="entry name" value="NUCLEOLAR COMPLEX PROTEIN 3 HOMOLOG"/>
    <property type="match status" value="1"/>
</dbReference>